<comment type="catalytic activity">
    <reaction evidence="1">
        <text>[protein]-peptidylproline (omega=180) = [protein]-peptidylproline (omega=0)</text>
        <dbReference type="Rhea" id="RHEA:16237"/>
        <dbReference type="Rhea" id="RHEA-COMP:10747"/>
        <dbReference type="Rhea" id="RHEA-COMP:10748"/>
        <dbReference type="ChEBI" id="CHEBI:83833"/>
        <dbReference type="ChEBI" id="CHEBI:83834"/>
        <dbReference type="EC" id="5.2.1.8"/>
    </reaction>
</comment>
<evidence type="ECO:0000256" key="4">
    <source>
        <dbReference type="ARBA" id="ARBA00023110"/>
    </source>
</evidence>
<name>A0A1F7HJ72_9BACT</name>
<accession>A0A1F7HJ72</accession>
<keyword evidence="3" id="KW-0732">Signal</keyword>
<protein>
    <recommendedName>
        <fullName evidence="2">peptidylprolyl isomerase</fullName>
        <ecNumber evidence="2">5.2.1.8</ecNumber>
    </recommendedName>
</protein>
<dbReference type="EC" id="5.2.1.8" evidence="2"/>
<evidence type="ECO:0000256" key="6">
    <source>
        <dbReference type="SAM" id="Phobius"/>
    </source>
</evidence>
<keyword evidence="6" id="KW-1133">Transmembrane helix</keyword>
<sequence>MFISGKVKSAKWQGFIDKQLIFILGLILVLGLLYSYKSQFIVATVNGQPISRIALVKELESQGKSLAVDSLISKELIFQEAKRRKISVPQKDLNKAINEVEKSFQANNQTLDNFLDQQNITYKDFLQQVRLQLIMEKLLSGKVEVTDEQINKYLEENQEFFPEGISEEQLRNSALEQLKQIELNAQVQKLLDELRKNAKVKYFN</sequence>
<feature type="transmembrane region" description="Helical" evidence="6">
    <location>
        <begin position="20"/>
        <end position="36"/>
    </location>
</feature>
<keyword evidence="6" id="KW-0812">Transmembrane</keyword>
<dbReference type="InterPro" id="IPR027304">
    <property type="entry name" value="Trigger_fact/SurA_dom_sf"/>
</dbReference>
<dbReference type="SUPFAM" id="SSF109998">
    <property type="entry name" value="Triger factor/SurA peptide-binding domain-like"/>
    <property type="match status" value="1"/>
</dbReference>
<dbReference type="InterPro" id="IPR050245">
    <property type="entry name" value="PrsA_foldase"/>
</dbReference>
<keyword evidence="4" id="KW-0697">Rotamase</keyword>
<dbReference type="GO" id="GO:0003755">
    <property type="term" value="F:peptidyl-prolyl cis-trans isomerase activity"/>
    <property type="evidence" value="ECO:0007669"/>
    <property type="project" value="UniProtKB-KW"/>
</dbReference>
<keyword evidence="5" id="KW-0413">Isomerase</keyword>
<organism evidence="7 8">
    <name type="scientific">Candidatus Roizmanbacteria bacterium RIFCSPHIGHO2_12_FULL_33_9</name>
    <dbReference type="NCBI Taxonomy" id="1802045"/>
    <lineage>
        <taxon>Bacteria</taxon>
        <taxon>Candidatus Roizmaniibacteriota</taxon>
    </lineage>
</organism>
<comment type="caution">
    <text evidence="7">The sequence shown here is derived from an EMBL/GenBank/DDBJ whole genome shotgun (WGS) entry which is preliminary data.</text>
</comment>
<evidence type="ECO:0000313" key="7">
    <source>
        <dbReference type="EMBL" id="OGK31268.1"/>
    </source>
</evidence>
<dbReference type="Proteomes" id="UP000177199">
    <property type="component" value="Unassembled WGS sequence"/>
</dbReference>
<keyword evidence="6" id="KW-0472">Membrane</keyword>
<evidence type="ECO:0000256" key="3">
    <source>
        <dbReference type="ARBA" id="ARBA00022729"/>
    </source>
</evidence>
<reference evidence="7 8" key="1">
    <citation type="journal article" date="2016" name="Nat. Commun.">
        <title>Thousands of microbial genomes shed light on interconnected biogeochemical processes in an aquifer system.</title>
        <authorList>
            <person name="Anantharaman K."/>
            <person name="Brown C.T."/>
            <person name="Hug L.A."/>
            <person name="Sharon I."/>
            <person name="Castelle C.J."/>
            <person name="Probst A.J."/>
            <person name="Thomas B.C."/>
            <person name="Singh A."/>
            <person name="Wilkins M.J."/>
            <person name="Karaoz U."/>
            <person name="Brodie E.L."/>
            <person name="Williams K.H."/>
            <person name="Hubbard S.S."/>
            <person name="Banfield J.F."/>
        </authorList>
    </citation>
    <scope>NUCLEOTIDE SEQUENCE [LARGE SCALE GENOMIC DNA]</scope>
</reference>
<dbReference type="PANTHER" id="PTHR47245:SF1">
    <property type="entry name" value="FOLDASE PROTEIN PRSA"/>
    <property type="match status" value="1"/>
</dbReference>
<dbReference type="EMBL" id="MFZV01000014">
    <property type="protein sequence ID" value="OGK31268.1"/>
    <property type="molecule type" value="Genomic_DNA"/>
</dbReference>
<dbReference type="Pfam" id="PF13624">
    <property type="entry name" value="SurA_N_3"/>
    <property type="match status" value="1"/>
</dbReference>
<dbReference type="AlphaFoldDB" id="A0A1F7HJ72"/>
<dbReference type="Gene3D" id="1.10.4030.10">
    <property type="entry name" value="Porin chaperone SurA, peptide-binding domain"/>
    <property type="match status" value="1"/>
</dbReference>
<evidence type="ECO:0000256" key="1">
    <source>
        <dbReference type="ARBA" id="ARBA00000971"/>
    </source>
</evidence>
<evidence type="ECO:0000256" key="2">
    <source>
        <dbReference type="ARBA" id="ARBA00013194"/>
    </source>
</evidence>
<dbReference type="PANTHER" id="PTHR47245">
    <property type="entry name" value="PEPTIDYLPROLYL ISOMERASE"/>
    <property type="match status" value="1"/>
</dbReference>
<evidence type="ECO:0000256" key="5">
    <source>
        <dbReference type="ARBA" id="ARBA00023235"/>
    </source>
</evidence>
<proteinExistence type="predicted"/>
<evidence type="ECO:0000313" key="8">
    <source>
        <dbReference type="Proteomes" id="UP000177199"/>
    </source>
</evidence>
<gene>
    <name evidence="7" type="ORF">A3F29_04630</name>
</gene>